<keyword evidence="2" id="KW-0175">Coiled coil</keyword>
<evidence type="ECO:0000256" key="1">
    <source>
        <dbReference type="ARBA" id="ARBA00008814"/>
    </source>
</evidence>
<dbReference type="STRING" id="29341.RSJ17_16775"/>
<keyword evidence="6" id="KW-1185">Reference proteome</keyword>
<accession>A0A0C1U487</accession>
<evidence type="ECO:0000313" key="5">
    <source>
        <dbReference type="EMBL" id="KIE46358.1"/>
    </source>
</evidence>
<feature type="domain" description="Fe/B12 periplasmic-binding" evidence="4">
    <location>
        <begin position="52"/>
        <end position="351"/>
    </location>
</feature>
<dbReference type="EMBL" id="AYSO01000017">
    <property type="protein sequence ID" value="KIE46358.1"/>
    <property type="molecule type" value="Genomic_DNA"/>
</dbReference>
<feature type="coiled-coil region" evidence="2">
    <location>
        <begin position="175"/>
        <end position="202"/>
    </location>
</feature>
<dbReference type="PROSITE" id="PS51257">
    <property type="entry name" value="PROKAR_LIPOPROTEIN"/>
    <property type="match status" value="1"/>
</dbReference>
<dbReference type="Gene3D" id="3.40.50.1980">
    <property type="entry name" value="Nitrogenase molybdenum iron protein domain"/>
    <property type="match status" value="2"/>
</dbReference>
<keyword evidence="3" id="KW-0732">Signal</keyword>
<reference evidence="5 6" key="1">
    <citation type="journal article" date="2015" name="Infect. Genet. Evol.">
        <title>Genomic sequences of six botulinum neurotoxin-producing strains representing three clostridial species illustrate the mobility and diversity of botulinum neurotoxin genes.</title>
        <authorList>
            <person name="Smith T.J."/>
            <person name="Hill K.K."/>
            <person name="Xie G."/>
            <person name="Foley B.T."/>
            <person name="Williamson C.H."/>
            <person name="Foster J.T."/>
            <person name="Johnson S.L."/>
            <person name="Chertkov O."/>
            <person name="Teshima H."/>
            <person name="Gibbons H.S."/>
            <person name="Johnsky L.A."/>
            <person name="Karavis M.A."/>
            <person name="Smith L.A."/>
        </authorList>
    </citation>
    <scope>NUCLEOTIDE SEQUENCE [LARGE SCALE GENOMIC DNA]</scope>
    <source>
        <strain evidence="5 6">CDC 2741</strain>
    </source>
</reference>
<proteinExistence type="inferred from homology"/>
<dbReference type="SUPFAM" id="SSF53807">
    <property type="entry name" value="Helical backbone' metal receptor"/>
    <property type="match status" value="1"/>
</dbReference>
<gene>
    <name evidence="5" type="ORF">U732_1749</name>
</gene>
<dbReference type="PANTHER" id="PTHR30535:SF34">
    <property type="entry name" value="MOLYBDATE-BINDING PROTEIN MOLA"/>
    <property type="match status" value="1"/>
</dbReference>
<dbReference type="InterPro" id="IPR050902">
    <property type="entry name" value="ABC_Transporter_SBP"/>
</dbReference>
<dbReference type="AlphaFoldDB" id="A0A0C1U487"/>
<dbReference type="PANTHER" id="PTHR30535">
    <property type="entry name" value="VITAMIN B12-BINDING PROTEIN"/>
    <property type="match status" value="1"/>
</dbReference>
<evidence type="ECO:0000256" key="2">
    <source>
        <dbReference type="SAM" id="Coils"/>
    </source>
</evidence>
<dbReference type="InterPro" id="IPR002491">
    <property type="entry name" value="ABC_transptr_periplasmic_BD"/>
</dbReference>
<dbReference type="Proteomes" id="UP000031366">
    <property type="component" value="Unassembled WGS sequence"/>
</dbReference>
<evidence type="ECO:0000259" key="4">
    <source>
        <dbReference type="PROSITE" id="PS50983"/>
    </source>
</evidence>
<dbReference type="Pfam" id="PF01497">
    <property type="entry name" value="Peripla_BP_2"/>
    <property type="match status" value="1"/>
</dbReference>
<dbReference type="OrthoDB" id="9787830at2"/>
<feature type="chain" id="PRO_5038573223" evidence="3">
    <location>
        <begin position="22"/>
        <end position="378"/>
    </location>
</feature>
<dbReference type="PROSITE" id="PS50983">
    <property type="entry name" value="FE_B12_PBP"/>
    <property type="match status" value="1"/>
</dbReference>
<evidence type="ECO:0000256" key="3">
    <source>
        <dbReference type="SAM" id="SignalP"/>
    </source>
</evidence>
<dbReference type="RefSeq" id="WP_039633595.1">
    <property type="nucleotide sequence ID" value="NZ_AYSO01000017.1"/>
</dbReference>
<organism evidence="5 6">
    <name type="scientific">Clostridium argentinense CDC 2741</name>
    <dbReference type="NCBI Taxonomy" id="1418104"/>
    <lineage>
        <taxon>Bacteria</taxon>
        <taxon>Bacillati</taxon>
        <taxon>Bacillota</taxon>
        <taxon>Clostridia</taxon>
        <taxon>Eubacteriales</taxon>
        <taxon>Clostridiaceae</taxon>
        <taxon>Clostridium</taxon>
    </lineage>
</organism>
<protein>
    <submittedName>
        <fullName evidence="5">Periplasmic binding family protein</fullName>
    </submittedName>
</protein>
<evidence type="ECO:0000313" key="6">
    <source>
        <dbReference type="Proteomes" id="UP000031366"/>
    </source>
</evidence>
<comment type="caution">
    <text evidence="5">The sequence shown here is derived from an EMBL/GenBank/DDBJ whole genome shotgun (WGS) entry which is preliminary data.</text>
</comment>
<comment type="similarity">
    <text evidence="1">Belongs to the bacterial solute-binding protein 8 family.</text>
</comment>
<feature type="signal peptide" evidence="3">
    <location>
        <begin position="1"/>
        <end position="21"/>
    </location>
</feature>
<name>A0A0C1U487_9CLOT</name>
<sequence length="378" mass="42609">MKKVFNIILILVMVISLGGCSQGDGKSDSAESKVIEVEDINGDKIVLEKPAEKIFLGFYIENYLAVSGDFKLERIVAISKGETKDLMNAMWTKYAEVIPNLEGCIDTGSIYLDSFSMEKLIDAKPDLVILAPYQAKKLGDGINTIKSLGIPIAVVDYNSFTLEKHIKSTEILGKLLGTEERAKELIENYKKQTEDVENKLKEIPESEFKSVYFELASQGPETYGNSYGDSLWGNILKTAKCNNIAQGKITDYGPLNPEYVISSNPQLIIFSGQTNSKDQGKQRFEMGFDVKKERALETMNMYLKRPGWENLNAVKDKEIYGVDHSGLRTLYDYVYLQYIAKVIHPEKFADVDPLANLNEFYTKYLPVKPEGTFMIKEE</sequence>